<evidence type="ECO:0000256" key="1">
    <source>
        <dbReference type="SAM" id="MobiDB-lite"/>
    </source>
</evidence>
<dbReference type="AlphaFoldDB" id="A0A6A6DHF6"/>
<reference evidence="2" key="1">
    <citation type="journal article" date="2020" name="Stud. Mycol.">
        <title>101 Dothideomycetes genomes: a test case for predicting lifestyles and emergence of pathogens.</title>
        <authorList>
            <person name="Haridas S."/>
            <person name="Albert R."/>
            <person name="Binder M."/>
            <person name="Bloem J."/>
            <person name="Labutti K."/>
            <person name="Salamov A."/>
            <person name="Andreopoulos B."/>
            <person name="Baker S."/>
            <person name="Barry K."/>
            <person name="Bills G."/>
            <person name="Bluhm B."/>
            <person name="Cannon C."/>
            <person name="Castanera R."/>
            <person name="Culley D."/>
            <person name="Daum C."/>
            <person name="Ezra D."/>
            <person name="Gonzalez J."/>
            <person name="Henrissat B."/>
            <person name="Kuo A."/>
            <person name="Liang C."/>
            <person name="Lipzen A."/>
            <person name="Lutzoni F."/>
            <person name="Magnuson J."/>
            <person name="Mondo S."/>
            <person name="Nolan M."/>
            <person name="Ohm R."/>
            <person name="Pangilinan J."/>
            <person name="Park H.-J."/>
            <person name="Ramirez L."/>
            <person name="Alfaro M."/>
            <person name="Sun H."/>
            <person name="Tritt A."/>
            <person name="Yoshinaga Y."/>
            <person name="Zwiers L.-H."/>
            <person name="Turgeon B."/>
            <person name="Goodwin S."/>
            <person name="Spatafora J."/>
            <person name="Crous P."/>
            <person name="Grigoriev I."/>
        </authorList>
    </citation>
    <scope>NUCLEOTIDE SEQUENCE</scope>
    <source>
        <strain evidence="2">CBS 207.26</strain>
    </source>
</reference>
<keyword evidence="3" id="KW-1185">Reference proteome</keyword>
<sequence>MTKLGLASGPAPAPAPTSGAHLLEERYVSPLLSAPTAGQGRRSDPSQGTNCDGYGDTRIYLTGDASDNGDGYGGAKIDLTGDASDNGDGYGDIIIDLTEGASDSE</sequence>
<evidence type="ECO:0000313" key="3">
    <source>
        <dbReference type="Proteomes" id="UP000800200"/>
    </source>
</evidence>
<protein>
    <submittedName>
        <fullName evidence="2">Uncharacterized protein</fullName>
    </submittedName>
</protein>
<accession>A0A6A6DHF6</accession>
<organism evidence="2 3">
    <name type="scientific">Zopfia rhizophila CBS 207.26</name>
    <dbReference type="NCBI Taxonomy" id="1314779"/>
    <lineage>
        <taxon>Eukaryota</taxon>
        <taxon>Fungi</taxon>
        <taxon>Dikarya</taxon>
        <taxon>Ascomycota</taxon>
        <taxon>Pezizomycotina</taxon>
        <taxon>Dothideomycetes</taxon>
        <taxon>Dothideomycetes incertae sedis</taxon>
        <taxon>Zopfiaceae</taxon>
        <taxon>Zopfia</taxon>
    </lineage>
</organism>
<dbReference type="Proteomes" id="UP000800200">
    <property type="component" value="Unassembled WGS sequence"/>
</dbReference>
<proteinExistence type="predicted"/>
<dbReference type="EMBL" id="ML994671">
    <property type="protein sequence ID" value="KAF2178974.1"/>
    <property type="molecule type" value="Genomic_DNA"/>
</dbReference>
<feature type="region of interest" description="Disordered" evidence="1">
    <location>
        <begin position="1"/>
        <end position="74"/>
    </location>
</feature>
<gene>
    <name evidence="2" type="ORF">K469DRAFT_695103</name>
</gene>
<evidence type="ECO:0000313" key="2">
    <source>
        <dbReference type="EMBL" id="KAF2178974.1"/>
    </source>
</evidence>
<name>A0A6A6DHF6_9PEZI</name>